<dbReference type="GO" id="GO:0016627">
    <property type="term" value="F:oxidoreductase activity, acting on the CH-CH group of donors"/>
    <property type="evidence" value="ECO:0007669"/>
    <property type="project" value="InterPro"/>
</dbReference>
<dbReference type="InterPro" id="IPR013786">
    <property type="entry name" value="AcylCoA_DH/ox_N"/>
</dbReference>
<dbReference type="Gene3D" id="1.10.540.10">
    <property type="entry name" value="Acyl-CoA dehydrogenase/oxidase, N-terminal domain"/>
    <property type="match status" value="1"/>
</dbReference>
<dbReference type="SUPFAM" id="SSF56645">
    <property type="entry name" value="Acyl-CoA dehydrogenase NM domain-like"/>
    <property type="match status" value="1"/>
</dbReference>
<evidence type="ECO:0000259" key="1">
    <source>
        <dbReference type="Pfam" id="PF02771"/>
    </source>
</evidence>
<protein>
    <recommendedName>
        <fullName evidence="1">Acyl-CoA dehydrogenase/oxidase N-terminal domain-containing protein</fullName>
    </recommendedName>
</protein>
<dbReference type="EMBL" id="UOEU01000788">
    <property type="protein sequence ID" value="VAW40302.1"/>
    <property type="molecule type" value="Genomic_DNA"/>
</dbReference>
<name>A0A3B0VMK6_9ZZZZ</name>
<accession>A0A3B0VMK6</accession>
<organism evidence="2">
    <name type="scientific">hydrothermal vent metagenome</name>
    <dbReference type="NCBI Taxonomy" id="652676"/>
    <lineage>
        <taxon>unclassified sequences</taxon>
        <taxon>metagenomes</taxon>
        <taxon>ecological metagenomes</taxon>
    </lineage>
</organism>
<proteinExistence type="predicted"/>
<dbReference type="InterPro" id="IPR009100">
    <property type="entry name" value="AcylCoA_DH/oxidase_NM_dom_sf"/>
</dbReference>
<dbReference type="InterPro" id="IPR037069">
    <property type="entry name" value="AcylCoA_DH/ox_N_sf"/>
</dbReference>
<dbReference type="Pfam" id="PF02771">
    <property type="entry name" value="Acyl-CoA_dh_N"/>
    <property type="match status" value="1"/>
</dbReference>
<dbReference type="AlphaFoldDB" id="A0A3B0VMK6"/>
<feature type="domain" description="Acyl-CoA dehydrogenase/oxidase N-terminal" evidence="1">
    <location>
        <begin position="34"/>
        <end position="107"/>
    </location>
</feature>
<evidence type="ECO:0000313" key="2">
    <source>
        <dbReference type="EMBL" id="VAW40302.1"/>
    </source>
</evidence>
<reference evidence="2" key="1">
    <citation type="submission" date="2018-06" db="EMBL/GenBank/DDBJ databases">
        <authorList>
            <person name="Zhirakovskaya E."/>
        </authorList>
    </citation>
    <scope>NUCLEOTIDE SEQUENCE</scope>
</reference>
<feature type="non-terminal residue" evidence="2">
    <location>
        <position position="110"/>
    </location>
</feature>
<dbReference type="GO" id="GO:0050660">
    <property type="term" value="F:flavin adenine dinucleotide binding"/>
    <property type="evidence" value="ECO:0007669"/>
    <property type="project" value="InterPro"/>
</dbReference>
<sequence length="110" mass="11587">MWLKSVAMKKIRDSRKKQKLADAKAAVIIAKQLAAAFATRADEADKVGELPSEDVAALRSSGYLGISVDKAFGGLGLSLRDCIAAQLELAQGSTSTAMVAGMQVHVFGHQ</sequence>
<gene>
    <name evidence="2" type="ORF">MNBD_CHLOROFLEXI01-1082</name>
</gene>